<protein>
    <submittedName>
        <fullName evidence="3">Uncharacterized protein</fullName>
    </submittedName>
</protein>
<accession>A0A1F6V8W0</accession>
<dbReference type="AlphaFoldDB" id="A0A1F6V8W0"/>
<feature type="compositionally biased region" description="Basic residues" evidence="1">
    <location>
        <begin position="60"/>
        <end position="69"/>
    </location>
</feature>
<evidence type="ECO:0000313" key="3">
    <source>
        <dbReference type="EMBL" id="OGI66100.1"/>
    </source>
</evidence>
<dbReference type="Proteomes" id="UP000179076">
    <property type="component" value="Unassembled WGS sequence"/>
</dbReference>
<gene>
    <name evidence="3" type="ORF">A2W18_11840</name>
</gene>
<reference evidence="3 4" key="1">
    <citation type="journal article" date="2016" name="Nat. Commun.">
        <title>Thousands of microbial genomes shed light on interconnected biogeochemical processes in an aquifer system.</title>
        <authorList>
            <person name="Anantharaman K."/>
            <person name="Brown C.T."/>
            <person name="Hug L.A."/>
            <person name="Sharon I."/>
            <person name="Castelle C.J."/>
            <person name="Probst A.J."/>
            <person name="Thomas B.C."/>
            <person name="Singh A."/>
            <person name="Wilkins M.J."/>
            <person name="Karaoz U."/>
            <person name="Brodie E.L."/>
            <person name="Williams K.H."/>
            <person name="Hubbard S.S."/>
            <person name="Banfield J.F."/>
        </authorList>
    </citation>
    <scope>NUCLEOTIDE SEQUENCE [LARGE SCALE GENOMIC DNA]</scope>
</reference>
<evidence type="ECO:0000313" key="4">
    <source>
        <dbReference type="Proteomes" id="UP000179076"/>
    </source>
</evidence>
<keyword evidence="2" id="KW-0732">Signal</keyword>
<feature type="chain" id="PRO_5009527171" evidence="2">
    <location>
        <begin position="23"/>
        <end position="133"/>
    </location>
</feature>
<evidence type="ECO:0000256" key="1">
    <source>
        <dbReference type="SAM" id="MobiDB-lite"/>
    </source>
</evidence>
<name>A0A1F6V8W0_9PROT</name>
<dbReference type="PROSITE" id="PS51257">
    <property type="entry name" value="PROKAR_LIPOPROTEIN"/>
    <property type="match status" value="1"/>
</dbReference>
<dbReference type="EMBL" id="MFSP01000094">
    <property type="protein sequence ID" value="OGI66100.1"/>
    <property type="molecule type" value="Genomic_DNA"/>
</dbReference>
<organism evidence="3 4">
    <name type="scientific">Candidatus Muproteobacteria bacterium RBG_16_60_9</name>
    <dbReference type="NCBI Taxonomy" id="1817755"/>
    <lineage>
        <taxon>Bacteria</taxon>
        <taxon>Pseudomonadati</taxon>
        <taxon>Pseudomonadota</taxon>
        <taxon>Candidatus Muproteobacteria</taxon>
    </lineage>
</organism>
<dbReference type="Gene3D" id="3.10.450.160">
    <property type="entry name" value="inner membrane protein cigr"/>
    <property type="match status" value="1"/>
</dbReference>
<comment type="caution">
    <text evidence="3">The sequence shown here is derived from an EMBL/GenBank/DDBJ whole genome shotgun (WGS) entry which is preliminary data.</text>
</comment>
<feature type="signal peptide" evidence="2">
    <location>
        <begin position="1"/>
        <end position="22"/>
    </location>
</feature>
<proteinExistence type="predicted"/>
<evidence type="ECO:0000256" key="2">
    <source>
        <dbReference type="SAM" id="SignalP"/>
    </source>
</evidence>
<sequence length="133" mass="14414">MIFRFVFALVFAALIAGCAAIGATSGRVVIQDQNTQVAVTFSSRDRALIEEYYGKTKKKLPPGLAKRKGGLPPGLAKRDTLPPGLQRDPLPNELEVQLTALPSGYVRVRVGQDIVLLDGRTRVVFDVIYGAAF</sequence>
<feature type="region of interest" description="Disordered" evidence="1">
    <location>
        <begin position="60"/>
        <end position="83"/>
    </location>
</feature>